<name>A0A0F9R3B4_9ZZZZ</name>
<evidence type="ECO:0000313" key="1">
    <source>
        <dbReference type="EMBL" id="KKN43707.1"/>
    </source>
</evidence>
<gene>
    <name evidence="1" type="ORF">LCGC14_0700480</name>
</gene>
<accession>A0A0F9R3B4</accession>
<sequence length="138" mass="15555">MFQLSNARSDVAQSAFIWSSKMYTDDILRFLPPDHVSLRDWNIIIVDVPNECHEEIFVGYSEGDRLGRLSTPIKNYDANTGIGETRSGSSYMTIGEPGSPHDDAIYVLEQTFGKDLIERELFSDSGQSVLAFKYPLNK</sequence>
<dbReference type="AlphaFoldDB" id="A0A0F9R3B4"/>
<reference evidence="1" key="1">
    <citation type="journal article" date="2015" name="Nature">
        <title>Complex archaea that bridge the gap between prokaryotes and eukaryotes.</title>
        <authorList>
            <person name="Spang A."/>
            <person name="Saw J.H."/>
            <person name="Jorgensen S.L."/>
            <person name="Zaremba-Niedzwiedzka K."/>
            <person name="Martijn J."/>
            <person name="Lind A.E."/>
            <person name="van Eijk R."/>
            <person name="Schleper C."/>
            <person name="Guy L."/>
            <person name="Ettema T.J."/>
        </authorList>
    </citation>
    <scope>NUCLEOTIDE SEQUENCE</scope>
</reference>
<dbReference type="EMBL" id="LAZR01001494">
    <property type="protein sequence ID" value="KKN43707.1"/>
    <property type="molecule type" value="Genomic_DNA"/>
</dbReference>
<organism evidence="1">
    <name type="scientific">marine sediment metagenome</name>
    <dbReference type="NCBI Taxonomy" id="412755"/>
    <lineage>
        <taxon>unclassified sequences</taxon>
        <taxon>metagenomes</taxon>
        <taxon>ecological metagenomes</taxon>
    </lineage>
</organism>
<protein>
    <submittedName>
        <fullName evidence="1">Uncharacterized protein</fullName>
    </submittedName>
</protein>
<comment type="caution">
    <text evidence="1">The sequence shown here is derived from an EMBL/GenBank/DDBJ whole genome shotgun (WGS) entry which is preliminary data.</text>
</comment>
<proteinExistence type="predicted"/>